<dbReference type="OrthoDB" id="9786870at2"/>
<dbReference type="Pfam" id="PF08019">
    <property type="entry name" value="EptA_B_N"/>
    <property type="match status" value="1"/>
</dbReference>
<evidence type="ECO:0000313" key="12">
    <source>
        <dbReference type="Proteomes" id="UP000093111"/>
    </source>
</evidence>
<dbReference type="InterPro" id="IPR012549">
    <property type="entry name" value="EptA-like_N"/>
</dbReference>
<organism evidence="11 12">
    <name type="scientific">Pararhizobium polonicum</name>
    <dbReference type="NCBI Taxonomy" id="1612624"/>
    <lineage>
        <taxon>Bacteria</taxon>
        <taxon>Pseudomonadati</taxon>
        <taxon>Pseudomonadota</taxon>
        <taxon>Alphaproteobacteria</taxon>
        <taxon>Hyphomicrobiales</taxon>
        <taxon>Rhizobiaceae</taxon>
        <taxon>Rhizobium/Agrobacterium group</taxon>
        <taxon>Pararhizobium</taxon>
    </lineage>
</organism>
<feature type="transmembrane region" description="Helical" evidence="8">
    <location>
        <begin position="106"/>
        <end position="127"/>
    </location>
</feature>
<feature type="transmembrane region" description="Helical" evidence="8">
    <location>
        <begin position="35"/>
        <end position="57"/>
    </location>
</feature>
<evidence type="ECO:0000256" key="5">
    <source>
        <dbReference type="ARBA" id="ARBA00022692"/>
    </source>
</evidence>
<dbReference type="Gene3D" id="3.40.720.10">
    <property type="entry name" value="Alkaline Phosphatase, subunit A"/>
    <property type="match status" value="1"/>
</dbReference>
<dbReference type="Pfam" id="PF00884">
    <property type="entry name" value="Sulfatase"/>
    <property type="match status" value="1"/>
</dbReference>
<keyword evidence="3" id="KW-0997">Cell inner membrane</keyword>
<keyword evidence="7 8" id="KW-0472">Membrane</keyword>
<keyword evidence="5 8" id="KW-0812">Transmembrane</keyword>
<dbReference type="GO" id="GO:0016776">
    <property type="term" value="F:phosphotransferase activity, phosphate group as acceptor"/>
    <property type="evidence" value="ECO:0007669"/>
    <property type="project" value="TreeGrafter"/>
</dbReference>
<comment type="caution">
    <text evidence="11">The sequence shown here is derived from an EMBL/GenBank/DDBJ whole genome shotgun (WGS) entry which is preliminary data.</text>
</comment>
<feature type="transmembrane region" description="Helical" evidence="8">
    <location>
        <begin position="64"/>
        <end position="86"/>
    </location>
</feature>
<dbReference type="EMBL" id="LGLV01000008">
    <property type="protein sequence ID" value="OBZ94947.1"/>
    <property type="molecule type" value="Genomic_DNA"/>
</dbReference>
<dbReference type="CDD" id="cd16017">
    <property type="entry name" value="LptA"/>
    <property type="match status" value="1"/>
</dbReference>
<reference evidence="11 12" key="1">
    <citation type="journal article" date="2016" name="Syst. Appl. Microbiol.">
        <title>Pararhizobium polonicum sp. nov. isolated from tumors on stone fruit rootstocks.</title>
        <authorList>
            <person name="Pulawska J."/>
            <person name="Kuzmanovic N."/>
            <person name="Willems A."/>
            <person name="Pothier J.F."/>
        </authorList>
    </citation>
    <scope>NUCLEOTIDE SEQUENCE [LARGE SCALE GENOMIC DNA]</scope>
    <source>
        <strain evidence="11 12">F5.1</strain>
    </source>
</reference>
<dbReference type="GO" id="GO:0009244">
    <property type="term" value="P:lipopolysaccharide core region biosynthetic process"/>
    <property type="evidence" value="ECO:0007669"/>
    <property type="project" value="TreeGrafter"/>
</dbReference>
<feature type="domain" description="Phosphoethanolamine transferase N-terminal" evidence="10">
    <location>
        <begin position="46"/>
        <end position="192"/>
    </location>
</feature>
<keyword evidence="6 8" id="KW-1133">Transmembrane helix</keyword>
<dbReference type="InterPro" id="IPR058130">
    <property type="entry name" value="PEA_transf_C"/>
</dbReference>
<dbReference type="PATRIC" id="fig|1612624.7.peg.4751"/>
<evidence type="ECO:0000256" key="7">
    <source>
        <dbReference type="ARBA" id="ARBA00023136"/>
    </source>
</evidence>
<sequence length="538" mass="59116">MGSVPLSLIVTLYILGALNFTFWNQAFSVFGGFNVSFYTFSAAIALLVVAGVVLFSAKYVIKPFLIFLIVAGAISSYYTDFFGVVIDKEMIRNAVVTTPQEASHLVTPTFVFHVLLYGVLPSLLVCWTKIRHRPLIGKLFANFVVISACLAVCVGLIISNYSGISSNIRQNREMMAKLTPFAPITSAIGLAVSTYREIGIVRAPLGTDARLGPVYARADKPIVTIIVAGETARAMNFSLNGYARETNPELKALDVVNYTKTTSCGTATAVSLPCMFSVYGRQSYSDRKARSTDTLMDVLRRAGIDGYWWDNNTGSKGIADLISFASLTKQKNSKFCTDGECQDDIFLGLLDAKLASITKNTVIVLHQLGSHGPTYYLRYPEEFRRFTPDCRTAQLSDCSREEIVNAYDNSILYTDHNLSEVIKLLKKHQGTVDGAMIYMSDHGESLGENGLFLHGAPYMFAPVEQTHVPFIAWFSDQYAQVMKLDVGCLRQYSDAPTSHDNLFHTVLGMMDVVTKVYRPELDVFAACRGAAPSGSPAS</sequence>
<keyword evidence="4" id="KW-0808">Transferase</keyword>
<evidence type="ECO:0000256" key="2">
    <source>
        <dbReference type="ARBA" id="ARBA00022475"/>
    </source>
</evidence>
<dbReference type="NCBIfam" id="NF028537">
    <property type="entry name" value="P_eth_NH2_trans"/>
    <property type="match status" value="1"/>
</dbReference>
<name>A0A1C7P139_9HYPH</name>
<evidence type="ECO:0000256" key="1">
    <source>
        <dbReference type="ARBA" id="ARBA00004429"/>
    </source>
</evidence>
<protein>
    <submittedName>
        <fullName evidence="11">Sulfatase</fullName>
    </submittedName>
</protein>
<evidence type="ECO:0000313" key="11">
    <source>
        <dbReference type="EMBL" id="OBZ94947.1"/>
    </source>
</evidence>
<comment type="subcellular location">
    <subcellularLocation>
        <location evidence="1">Cell inner membrane</location>
        <topology evidence="1">Multi-pass membrane protein</topology>
    </subcellularLocation>
</comment>
<dbReference type="STRING" id="1612624.ADU59_14205"/>
<evidence type="ECO:0000256" key="4">
    <source>
        <dbReference type="ARBA" id="ARBA00022679"/>
    </source>
</evidence>
<gene>
    <name evidence="11" type="ORF">ADU59_14205</name>
</gene>
<dbReference type="SUPFAM" id="SSF53649">
    <property type="entry name" value="Alkaline phosphatase-like"/>
    <property type="match status" value="1"/>
</dbReference>
<dbReference type="InterPro" id="IPR017850">
    <property type="entry name" value="Alkaline_phosphatase_core_sf"/>
</dbReference>
<dbReference type="GO" id="GO:0005886">
    <property type="term" value="C:plasma membrane"/>
    <property type="evidence" value="ECO:0007669"/>
    <property type="project" value="UniProtKB-SubCell"/>
</dbReference>
<evidence type="ECO:0000259" key="9">
    <source>
        <dbReference type="Pfam" id="PF00884"/>
    </source>
</evidence>
<evidence type="ECO:0000256" key="3">
    <source>
        <dbReference type="ARBA" id="ARBA00022519"/>
    </source>
</evidence>
<dbReference type="Proteomes" id="UP000093111">
    <property type="component" value="Unassembled WGS sequence"/>
</dbReference>
<evidence type="ECO:0000256" key="8">
    <source>
        <dbReference type="SAM" id="Phobius"/>
    </source>
</evidence>
<proteinExistence type="predicted"/>
<feature type="domain" description="Sulfatase N-terminal" evidence="9">
    <location>
        <begin position="224"/>
        <end position="512"/>
    </location>
</feature>
<dbReference type="PANTHER" id="PTHR30443:SF0">
    <property type="entry name" value="PHOSPHOETHANOLAMINE TRANSFERASE EPTA"/>
    <property type="match status" value="1"/>
</dbReference>
<accession>A0A1C7P139</accession>
<dbReference type="InterPro" id="IPR040423">
    <property type="entry name" value="PEA_transferase"/>
</dbReference>
<evidence type="ECO:0000256" key="6">
    <source>
        <dbReference type="ARBA" id="ARBA00022989"/>
    </source>
</evidence>
<evidence type="ECO:0000259" key="10">
    <source>
        <dbReference type="Pfam" id="PF08019"/>
    </source>
</evidence>
<dbReference type="PANTHER" id="PTHR30443">
    <property type="entry name" value="INNER MEMBRANE PROTEIN"/>
    <property type="match status" value="1"/>
</dbReference>
<keyword evidence="2" id="KW-1003">Cell membrane</keyword>
<dbReference type="AlphaFoldDB" id="A0A1C7P139"/>
<keyword evidence="12" id="KW-1185">Reference proteome</keyword>
<feature type="transmembrane region" description="Helical" evidence="8">
    <location>
        <begin position="139"/>
        <end position="161"/>
    </location>
</feature>
<dbReference type="InterPro" id="IPR000917">
    <property type="entry name" value="Sulfatase_N"/>
</dbReference>